<organism evidence="1 2">
    <name type="scientific">Streptomyces chengmaiensis</name>
    <dbReference type="NCBI Taxonomy" id="3040919"/>
    <lineage>
        <taxon>Bacteria</taxon>
        <taxon>Bacillati</taxon>
        <taxon>Actinomycetota</taxon>
        <taxon>Actinomycetes</taxon>
        <taxon>Kitasatosporales</taxon>
        <taxon>Streptomycetaceae</taxon>
        <taxon>Streptomyces</taxon>
    </lineage>
</organism>
<proteinExistence type="predicted"/>
<reference evidence="1 2" key="1">
    <citation type="submission" date="2023-04" db="EMBL/GenBank/DDBJ databases">
        <title>Streptomyces chengmaiensis sp. nov. isolated from the stem of mangrove plant in Hainan.</title>
        <authorList>
            <person name="Huang X."/>
            <person name="Zhou S."/>
            <person name="Chu X."/>
            <person name="Xie Y."/>
            <person name="Lin Y."/>
        </authorList>
    </citation>
    <scope>NUCLEOTIDE SEQUENCE [LARGE SCALE GENOMIC DNA]</scope>
    <source>
        <strain evidence="1 2">HNM0663</strain>
    </source>
</reference>
<gene>
    <name evidence="1" type="ORF">QCN29_31665</name>
</gene>
<dbReference type="EMBL" id="JARWBG010000060">
    <property type="protein sequence ID" value="MDH2393249.1"/>
    <property type="molecule type" value="Genomic_DNA"/>
</dbReference>
<dbReference type="Proteomes" id="UP001223144">
    <property type="component" value="Unassembled WGS sequence"/>
</dbReference>
<sequence>MSDTMLTPAAMRTDAEQLLTPDADAPADDGLSELTLRMRGHIMQLIPALEDGIVVHPRNDDALAEAIAGVARAHRRLAVEAPNGSLTQAVAHAQGLARTVVALTEHLAALEGPR</sequence>
<evidence type="ECO:0000313" key="1">
    <source>
        <dbReference type="EMBL" id="MDH2393249.1"/>
    </source>
</evidence>
<protein>
    <submittedName>
        <fullName evidence="1">DUF6415 family natural product biosynthesis protein</fullName>
    </submittedName>
</protein>
<accession>A0ABT6HYY5</accession>
<dbReference type="InterPro" id="IPR046300">
    <property type="entry name" value="DUF6415"/>
</dbReference>
<dbReference type="RefSeq" id="WP_279932470.1">
    <property type="nucleotide sequence ID" value="NZ_JARWBG010000060.1"/>
</dbReference>
<comment type="caution">
    <text evidence="1">The sequence shown here is derived from an EMBL/GenBank/DDBJ whole genome shotgun (WGS) entry which is preliminary data.</text>
</comment>
<keyword evidence="2" id="KW-1185">Reference proteome</keyword>
<evidence type="ECO:0000313" key="2">
    <source>
        <dbReference type="Proteomes" id="UP001223144"/>
    </source>
</evidence>
<name>A0ABT6HYY5_9ACTN</name>
<dbReference type="Pfam" id="PF19979">
    <property type="entry name" value="DUF6415"/>
    <property type="match status" value="1"/>
</dbReference>